<dbReference type="PROSITE" id="PS52016">
    <property type="entry name" value="TONB_DEPENDENT_REC_3"/>
    <property type="match status" value="1"/>
</dbReference>
<dbReference type="InterPro" id="IPR023996">
    <property type="entry name" value="TonB-dep_OMP_SusC/RagA"/>
</dbReference>
<proteinExistence type="inferred from homology"/>
<dbReference type="Gene3D" id="2.40.170.20">
    <property type="entry name" value="TonB-dependent receptor, beta-barrel domain"/>
    <property type="match status" value="1"/>
</dbReference>
<evidence type="ECO:0000256" key="3">
    <source>
        <dbReference type="ARBA" id="ARBA00022452"/>
    </source>
</evidence>
<evidence type="ECO:0000256" key="7">
    <source>
        <dbReference type="PROSITE-ProRule" id="PRU01360"/>
    </source>
</evidence>
<dbReference type="InterPro" id="IPR023997">
    <property type="entry name" value="TonB-dep_OMP_SusC/RagA_CS"/>
</dbReference>
<dbReference type="InterPro" id="IPR008969">
    <property type="entry name" value="CarboxyPept-like_regulatory"/>
</dbReference>
<keyword evidence="5 7" id="KW-0472">Membrane</keyword>
<evidence type="ECO:0000256" key="8">
    <source>
        <dbReference type="SAM" id="MobiDB-lite"/>
    </source>
</evidence>
<comment type="subcellular location">
    <subcellularLocation>
        <location evidence="1 7">Cell outer membrane</location>
        <topology evidence="1 7">Multi-pass membrane protein</topology>
    </subcellularLocation>
</comment>
<dbReference type="SMART" id="SM00965">
    <property type="entry name" value="STN"/>
    <property type="match status" value="1"/>
</dbReference>
<evidence type="ECO:0000256" key="6">
    <source>
        <dbReference type="ARBA" id="ARBA00023237"/>
    </source>
</evidence>
<evidence type="ECO:0000256" key="5">
    <source>
        <dbReference type="ARBA" id="ARBA00023136"/>
    </source>
</evidence>
<keyword evidence="11" id="KW-1185">Reference proteome</keyword>
<evidence type="ECO:0000256" key="1">
    <source>
        <dbReference type="ARBA" id="ARBA00004571"/>
    </source>
</evidence>
<keyword evidence="2 7" id="KW-0813">Transport</keyword>
<dbReference type="InterPro" id="IPR011662">
    <property type="entry name" value="Secretin/TonB_short_N"/>
</dbReference>
<evidence type="ECO:0000256" key="4">
    <source>
        <dbReference type="ARBA" id="ARBA00022692"/>
    </source>
</evidence>
<organism evidence="10 11">
    <name type="scientific">Mariniphaga sediminis</name>
    <dbReference type="NCBI Taxonomy" id="1628158"/>
    <lineage>
        <taxon>Bacteria</taxon>
        <taxon>Pseudomonadati</taxon>
        <taxon>Bacteroidota</taxon>
        <taxon>Bacteroidia</taxon>
        <taxon>Marinilabiliales</taxon>
        <taxon>Prolixibacteraceae</taxon>
        <taxon>Mariniphaga</taxon>
    </lineage>
</organism>
<reference evidence="10 11" key="1">
    <citation type="journal article" date="2015" name="Int. J. Syst. Evol. Microbiol.">
        <title>Mariniphaga sediminis sp. nov., isolated from coastal sediment.</title>
        <authorList>
            <person name="Wang F.Q."/>
            <person name="Shen Q.Y."/>
            <person name="Chen G.J."/>
            <person name="Du Z.J."/>
        </authorList>
    </citation>
    <scope>NUCLEOTIDE SEQUENCE [LARGE SCALE GENOMIC DNA]</scope>
    <source>
        <strain evidence="10 11">SY21</strain>
    </source>
</reference>
<comment type="caution">
    <text evidence="10">The sequence shown here is derived from an EMBL/GenBank/DDBJ whole genome shotgun (WGS) entry which is preliminary data.</text>
</comment>
<feature type="domain" description="Secretin/TonB short N-terminal" evidence="9">
    <location>
        <begin position="69"/>
        <end position="121"/>
    </location>
</feature>
<accession>A0A399D1X3</accession>
<name>A0A399D1X3_9BACT</name>
<dbReference type="RefSeq" id="WP_119349419.1">
    <property type="nucleotide sequence ID" value="NZ_QWET01000005.1"/>
</dbReference>
<dbReference type="EMBL" id="QWET01000005">
    <property type="protein sequence ID" value="RIH65577.1"/>
    <property type="molecule type" value="Genomic_DNA"/>
</dbReference>
<dbReference type="AlphaFoldDB" id="A0A399D1X3"/>
<sequence>MKKDVSLLLFGIKRLGKIRRIMRLIVLLLFAGIMQISASVYSQGNKMDVKFSNITLSKLFWEVQRNTDFVFVYGTDDLEEVKKPISVDMEDVSIREFMDEVLKGTGLTYKEVENVVVIKKAEKANRKKKPATEKKAPQQEEGKKITGTVTDHDGVTLPGVNIMVKGTTIGAPTDENGNFELLVPEDKNRIVVSFIGFVTQEVEIGNKSNFRIALESDIQELDNIVVTGYQTLSRERATGAFVSVKSEDLDKQIGSTTLAEKLQGGMLPGVLIDQNNNITIRGKSSLNASTVPVIVLDGFPIETSIDNINPNDIESITVLRDAAAASIWGVRASNGVIVITTKSGKGKRIMGNAKTKNKASFDFSSTLRISQMPDLDDLRLADGATTVDYHLEQIERGYWNLNSFEHSQGQSLVLDTYRKQHQGLLSEAEANAIYNQLRSNNILNEATELFFRNSLSQQYNLSVSGASELNTFYVSVNYQSNKAYSIGNDKEVLNFMVNNKMQLLPKLRFDLIISGNYNKGTGNGISMYDLSRYHAYERILDDNGNYIPSFTRGLSSNSMTLEKAKEWEALGYHNWTYNLKQEFDNNDKTYSSFTPRVNVGLLYDIMEGLSFDSKFMFEKNDYKNESYYNMGSWYSRDWINKLTLYDNGNLIYQLPNGPTLFIANSNTNVYSFRNQLNFKRSSNDEMHQVSAILGTEVTRSIYKNYGRLYNNYDREKLTYDFIDAKGLTGGKYKLWDGRPAYYSVHNYQLKTNEVENRFFSVYSNASYTYNQKYTLSASARIDESNLFGVDVNDRITPLYSVGGSWTISKGDFFDVDKIDFLNLRITTGVNGNIDKKTSKELIASAEKDYYTQESYLDIESPENKELKWESTRTHNLGIDFSGFNNRLGATIELYQRKSFDLLGFVAADPTTGFGQVYKNTAEVENKGFDIQIDGTILKGEFRWDAGLNVSHNKNEVTKVYNPNPTVFRYLNPISGHEILGKPIDHFYSYRWAGLDSEGEPQIYDDAGNIVSWEEPDLEYPEWLIFQGSRVPKFYGAMGNTWSYKGLTLNAIFSYKLGYMMRMPSPHHNYAYLNSDMDKRWKNPGDENNTYIPKMPTDYQVKGERSDFYQYSDYRSQSGSYIRFSTLSLTYNLPKSLIGPFLNNVQLQAQGRNLWLWTKNDENIDPETVDKYGGLSLGVTPEYTFGIRVQF</sequence>
<feature type="region of interest" description="Disordered" evidence="8">
    <location>
        <begin position="127"/>
        <end position="151"/>
    </location>
</feature>
<dbReference type="NCBIfam" id="TIGR04056">
    <property type="entry name" value="OMP_RagA_SusC"/>
    <property type="match status" value="1"/>
</dbReference>
<dbReference type="InterPro" id="IPR012910">
    <property type="entry name" value="Plug_dom"/>
</dbReference>
<evidence type="ECO:0000256" key="2">
    <source>
        <dbReference type="ARBA" id="ARBA00022448"/>
    </source>
</evidence>
<dbReference type="Gene3D" id="2.60.40.1120">
    <property type="entry name" value="Carboxypeptidase-like, regulatory domain"/>
    <property type="match status" value="1"/>
</dbReference>
<dbReference type="Pfam" id="PF07715">
    <property type="entry name" value="Plug"/>
    <property type="match status" value="1"/>
</dbReference>
<comment type="similarity">
    <text evidence="7">Belongs to the TonB-dependent receptor family.</text>
</comment>
<dbReference type="NCBIfam" id="TIGR04057">
    <property type="entry name" value="SusC_RagA_signa"/>
    <property type="match status" value="1"/>
</dbReference>
<keyword evidence="4 7" id="KW-0812">Transmembrane</keyword>
<dbReference type="Pfam" id="PF07660">
    <property type="entry name" value="STN"/>
    <property type="match status" value="1"/>
</dbReference>
<keyword evidence="6 7" id="KW-0998">Cell outer membrane</keyword>
<dbReference type="InterPro" id="IPR037066">
    <property type="entry name" value="Plug_dom_sf"/>
</dbReference>
<dbReference type="Proteomes" id="UP000266441">
    <property type="component" value="Unassembled WGS sequence"/>
</dbReference>
<dbReference type="InterPro" id="IPR039426">
    <property type="entry name" value="TonB-dep_rcpt-like"/>
</dbReference>
<evidence type="ECO:0000313" key="11">
    <source>
        <dbReference type="Proteomes" id="UP000266441"/>
    </source>
</evidence>
<dbReference type="Pfam" id="PF13715">
    <property type="entry name" value="CarbopepD_reg_2"/>
    <property type="match status" value="1"/>
</dbReference>
<dbReference type="Gene3D" id="2.170.130.10">
    <property type="entry name" value="TonB-dependent receptor, plug domain"/>
    <property type="match status" value="1"/>
</dbReference>
<protein>
    <submittedName>
        <fullName evidence="10">SusC/RagA family TonB-linked outer membrane protein</fullName>
    </submittedName>
</protein>
<evidence type="ECO:0000313" key="10">
    <source>
        <dbReference type="EMBL" id="RIH65577.1"/>
    </source>
</evidence>
<evidence type="ECO:0000259" key="9">
    <source>
        <dbReference type="SMART" id="SM00965"/>
    </source>
</evidence>
<gene>
    <name evidence="10" type="ORF">D1164_07870</name>
</gene>
<dbReference type="GO" id="GO:0009279">
    <property type="term" value="C:cell outer membrane"/>
    <property type="evidence" value="ECO:0007669"/>
    <property type="project" value="UniProtKB-SubCell"/>
</dbReference>
<keyword evidence="3 7" id="KW-1134">Transmembrane beta strand</keyword>
<dbReference type="OrthoDB" id="9768177at2"/>
<dbReference type="SUPFAM" id="SSF49464">
    <property type="entry name" value="Carboxypeptidase regulatory domain-like"/>
    <property type="match status" value="1"/>
</dbReference>
<dbReference type="SUPFAM" id="SSF56935">
    <property type="entry name" value="Porins"/>
    <property type="match status" value="1"/>
</dbReference>
<dbReference type="InterPro" id="IPR036942">
    <property type="entry name" value="Beta-barrel_TonB_sf"/>
</dbReference>